<reference evidence="1" key="1">
    <citation type="journal article" date="2018" name="Genome Biol.">
        <title>SKESA: strategic k-mer extension for scrupulous assemblies.</title>
        <authorList>
            <person name="Souvorov A."/>
            <person name="Agarwala R."/>
            <person name="Lipman D.J."/>
        </authorList>
    </citation>
    <scope>NUCLEOTIDE SEQUENCE</scope>
    <source>
        <strain evidence="1">128-87</strain>
    </source>
</reference>
<name>A0A735VTA6_SALDZ</name>
<accession>A0A735VTA6</accession>
<evidence type="ECO:0000313" key="1">
    <source>
        <dbReference type="EMBL" id="HAE7125105.1"/>
    </source>
</evidence>
<proteinExistence type="predicted"/>
<gene>
    <name evidence="1" type="ORF">GND69_005009</name>
</gene>
<comment type="caution">
    <text evidence="1">The sequence shown here is derived from an EMBL/GenBank/DDBJ whole genome shotgun (WGS) entry which is preliminary data.</text>
</comment>
<protein>
    <submittedName>
        <fullName evidence="1">Uncharacterized protein</fullName>
    </submittedName>
</protein>
<dbReference type="AlphaFoldDB" id="A0A735VTA6"/>
<reference evidence="1" key="2">
    <citation type="submission" date="2018-07" db="EMBL/GenBank/DDBJ databases">
        <authorList>
            <consortium name="NCBI Pathogen Detection Project"/>
        </authorList>
    </citation>
    <scope>NUCLEOTIDE SEQUENCE</scope>
    <source>
        <strain evidence="1">128-87</strain>
    </source>
</reference>
<dbReference type="EMBL" id="DAASUW010000063">
    <property type="protein sequence ID" value="HAE7125105.1"/>
    <property type="molecule type" value="Genomic_DNA"/>
</dbReference>
<organism evidence="1">
    <name type="scientific">Salmonella enterica subsp. diarizonae serovar 48:i:z</name>
    <dbReference type="NCBI Taxonomy" id="1192842"/>
    <lineage>
        <taxon>Bacteria</taxon>
        <taxon>Pseudomonadati</taxon>
        <taxon>Pseudomonadota</taxon>
        <taxon>Gammaproteobacteria</taxon>
        <taxon>Enterobacterales</taxon>
        <taxon>Enterobacteriaceae</taxon>
        <taxon>Salmonella</taxon>
    </lineage>
</organism>
<sequence length="58" mass="6719">MVPLIVRKMNQMNNKRYTDRGYGLNHPAVKIFIPGNLWGKQVNACRRKKSTTRDADES</sequence>